<organism evidence="1 2">
    <name type="scientific">Natrinema soli</name>
    <dbReference type="NCBI Taxonomy" id="1930624"/>
    <lineage>
        <taxon>Archaea</taxon>
        <taxon>Methanobacteriati</taxon>
        <taxon>Methanobacteriota</taxon>
        <taxon>Stenosarchaea group</taxon>
        <taxon>Halobacteria</taxon>
        <taxon>Halobacteriales</taxon>
        <taxon>Natrialbaceae</taxon>
        <taxon>Natrinema</taxon>
    </lineage>
</organism>
<sequence length="57" mass="6567">MTGPSIYNADARNRYPCDNDIFADAPENPVRFLSQFELAWKGMVDGIKDLDRLEAYR</sequence>
<dbReference type="RefSeq" id="WP_273737395.1">
    <property type="nucleotide sequence ID" value="NZ_JAQIVI010000073.1"/>
</dbReference>
<protein>
    <submittedName>
        <fullName evidence="1">Uncharacterized protein</fullName>
    </submittedName>
</protein>
<name>A0ABD5SL29_9EURY</name>
<comment type="caution">
    <text evidence="1">The sequence shown here is derived from an EMBL/GenBank/DDBJ whole genome shotgun (WGS) entry which is preliminary data.</text>
</comment>
<dbReference type="AlphaFoldDB" id="A0ABD5SL29"/>
<gene>
    <name evidence="1" type="ORF">ACFQE6_04470</name>
</gene>
<evidence type="ECO:0000313" key="2">
    <source>
        <dbReference type="Proteomes" id="UP001596383"/>
    </source>
</evidence>
<dbReference type="Proteomes" id="UP001596383">
    <property type="component" value="Unassembled WGS sequence"/>
</dbReference>
<keyword evidence="2" id="KW-1185">Reference proteome</keyword>
<proteinExistence type="predicted"/>
<reference evidence="1 2" key="1">
    <citation type="journal article" date="2019" name="Int. J. Syst. Evol. Microbiol.">
        <title>The Global Catalogue of Microorganisms (GCM) 10K type strain sequencing project: providing services to taxonomists for standard genome sequencing and annotation.</title>
        <authorList>
            <consortium name="The Broad Institute Genomics Platform"/>
            <consortium name="The Broad Institute Genome Sequencing Center for Infectious Disease"/>
            <person name="Wu L."/>
            <person name="Ma J."/>
        </authorList>
    </citation>
    <scope>NUCLEOTIDE SEQUENCE [LARGE SCALE GENOMIC DNA]</scope>
    <source>
        <strain evidence="1 2">LMG 29247</strain>
    </source>
</reference>
<dbReference type="EMBL" id="JBHSWV010000073">
    <property type="protein sequence ID" value="MFC6764322.1"/>
    <property type="molecule type" value="Genomic_DNA"/>
</dbReference>
<evidence type="ECO:0000313" key="1">
    <source>
        <dbReference type="EMBL" id="MFC6764322.1"/>
    </source>
</evidence>
<accession>A0ABD5SL29</accession>